<dbReference type="CDD" id="cd05379">
    <property type="entry name" value="CAP_bacterial"/>
    <property type="match status" value="1"/>
</dbReference>
<keyword evidence="4" id="KW-1185">Reference proteome</keyword>
<dbReference type="Proteomes" id="UP000027100">
    <property type="component" value="Unassembled WGS sequence"/>
</dbReference>
<dbReference type="RefSeq" id="WP_051612698.1">
    <property type="nucleotide sequence ID" value="NZ_ARYM01000024.1"/>
</dbReference>
<proteinExistence type="predicted"/>
<name>A0A062VF47_9PROT</name>
<feature type="chain" id="PRO_5001615290" evidence="1">
    <location>
        <begin position="21"/>
        <end position="275"/>
    </location>
</feature>
<evidence type="ECO:0000313" key="3">
    <source>
        <dbReference type="EMBL" id="KCZ97134.1"/>
    </source>
</evidence>
<dbReference type="Gene3D" id="3.40.33.10">
    <property type="entry name" value="CAP"/>
    <property type="match status" value="1"/>
</dbReference>
<dbReference type="PANTHER" id="PTHR31157">
    <property type="entry name" value="SCP DOMAIN-CONTAINING PROTEIN"/>
    <property type="match status" value="1"/>
</dbReference>
<dbReference type="EMBL" id="ARYM01000024">
    <property type="protein sequence ID" value="KCZ97134.1"/>
    <property type="molecule type" value="Genomic_DNA"/>
</dbReference>
<sequence length="275" mass="29773">MRRVIASLAFLFLLPLPALACDLRIEGRPLAVASYVEMARPCLANPPAGYAFDETLEGRFLELINAERKTAGLPALKLRTDLRDAARLHSLDMAVNGFFGHVGPDGRGPGERIAALDRTALADFSAENVATVSRTGARIGANFAVKRLHRNLMDSPSHRENILHPKATHVAFGVARTENGVWVTQLFMRVSGTLPEAAPLRVSSVRALTGRPVGLEGWRFVRYDMVAPSGALEPPAGGVRPGRDARLAAYATQPGDDPLSYYWMRFPGPAVTITP</sequence>
<protein>
    <submittedName>
        <fullName evidence="3">SCP-like extracellular family protein</fullName>
    </submittedName>
</protein>
<dbReference type="Pfam" id="PF00188">
    <property type="entry name" value="CAP"/>
    <property type="match status" value="1"/>
</dbReference>
<dbReference type="PANTHER" id="PTHR31157:SF1">
    <property type="entry name" value="SCP DOMAIN-CONTAINING PROTEIN"/>
    <property type="match status" value="1"/>
</dbReference>
<feature type="domain" description="SCP" evidence="2">
    <location>
        <begin position="61"/>
        <end position="186"/>
    </location>
</feature>
<reference evidence="3 4" key="1">
    <citation type="journal article" date="2014" name="Antonie Van Leeuwenhoek">
        <title>Hyphomonas beringensis sp. nov. and Hyphomonas chukchiensis sp. nov., isolated from surface seawater of the Bering Sea and Chukchi Sea.</title>
        <authorList>
            <person name="Li C."/>
            <person name="Lai Q."/>
            <person name="Li G."/>
            <person name="Dong C."/>
            <person name="Wang J."/>
            <person name="Liao Y."/>
            <person name="Shao Z."/>
        </authorList>
    </citation>
    <scope>NUCLEOTIDE SEQUENCE [LARGE SCALE GENOMIC DNA]</scope>
    <source>
        <strain evidence="3 4">PS728</strain>
    </source>
</reference>
<feature type="signal peptide" evidence="1">
    <location>
        <begin position="1"/>
        <end position="20"/>
    </location>
</feature>
<gene>
    <name evidence="3" type="ORF">HPO_16205</name>
</gene>
<comment type="caution">
    <text evidence="3">The sequence shown here is derived from an EMBL/GenBank/DDBJ whole genome shotgun (WGS) entry which is preliminary data.</text>
</comment>
<dbReference type="OrthoDB" id="419320at2"/>
<dbReference type="InterPro" id="IPR014044">
    <property type="entry name" value="CAP_dom"/>
</dbReference>
<accession>A0A062VF47</accession>
<evidence type="ECO:0000313" key="4">
    <source>
        <dbReference type="Proteomes" id="UP000027100"/>
    </source>
</evidence>
<dbReference type="AlphaFoldDB" id="A0A062VF47"/>
<dbReference type="SUPFAM" id="SSF55797">
    <property type="entry name" value="PR-1-like"/>
    <property type="match status" value="1"/>
</dbReference>
<dbReference type="eggNOG" id="COG2340">
    <property type="taxonomic scope" value="Bacteria"/>
</dbReference>
<keyword evidence="1" id="KW-0732">Signal</keyword>
<evidence type="ECO:0000259" key="2">
    <source>
        <dbReference type="Pfam" id="PF00188"/>
    </source>
</evidence>
<evidence type="ECO:0000256" key="1">
    <source>
        <dbReference type="SAM" id="SignalP"/>
    </source>
</evidence>
<dbReference type="InterPro" id="IPR035940">
    <property type="entry name" value="CAP_sf"/>
</dbReference>
<organism evidence="3 4">
    <name type="scientific">Hyphomonas polymorpha PS728</name>
    <dbReference type="NCBI Taxonomy" id="1280954"/>
    <lineage>
        <taxon>Bacteria</taxon>
        <taxon>Pseudomonadati</taxon>
        <taxon>Pseudomonadota</taxon>
        <taxon>Alphaproteobacteria</taxon>
        <taxon>Hyphomonadales</taxon>
        <taxon>Hyphomonadaceae</taxon>
        <taxon>Hyphomonas</taxon>
    </lineage>
</organism>
<dbReference type="PATRIC" id="fig|1280954.3.peg.3271"/>
<dbReference type="STRING" id="1280954.HPO_16205"/>